<protein>
    <submittedName>
        <fullName evidence="2">Uncharacterized protein</fullName>
    </submittedName>
</protein>
<keyword evidence="1" id="KW-0472">Membrane</keyword>
<keyword evidence="1" id="KW-1133">Transmembrane helix</keyword>
<comment type="caution">
    <text evidence="2">The sequence shown here is derived from an EMBL/GenBank/DDBJ whole genome shotgun (WGS) entry which is preliminary data.</text>
</comment>
<proteinExistence type="predicted"/>
<dbReference type="EMBL" id="PGUY01000040">
    <property type="protein sequence ID" value="PLT29431.1"/>
    <property type="molecule type" value="Genomic_DNA"/>
</dbReference>
<keyword evidence="3" id="KW-1185">Reference proteome</keyword>
<organism evidence="2 3">
    <name type="scientific">Peribacillus deserti</name>
    <dbReference type="NCBI Taxonomy" id="673318"/>
    <lineage>
        <taxon>Bacteria</taxon>
        <taxon>Bacillati</taxon>
        <taxon>Bacillota</taxon>
        <taxon>Bacilli</taxon>
        <taxon>Bacillales</taxon>
        <taxon>Bacillaceae</taxon>
        <taxon>Peribacillus</taxon>
    </lineage>
</organism>
<evidence type="ECO:0000313" key="3">
    <source>
        <dbReference type="Proteomes" id="UP000234748"/>
    </source>
</evidence>
<accession>A0A2N5M4Y0</accession>
<dbReference type="Proteomes" id="UP000234748">
    <property type="component" value="Unassembled WGS sequence"/>
</dbReference>
<name>A0A2N5M4Y0_9BACI</name>
<gene>
    <name evidence="2" type="ORF">CUU66_13080</name>
</gene>
<feature type="transmembrane region" description="Helical" evidence="1">
    <location>
        <begin position="21"/>
        <end position="41"/>
    </location>
</feature>
<evidence type="ECO:0000313" key="2">
    <source>
        <dbReference type="EMBL" id="PLT29431.1"/>
    </source>
</evidence>
<keyword evidence="1" id="KW-0812">Transmembrane</keyword>
<evidence type="ECO:0000256" key="1">
    <source>
        <dbReference type="SAM" id="Phobius"/>
    </source>
</evidence>
<dbReference type="AlphaFoldDB" id="A0A2N5M4Y0"/>
<sequence length="77" mass="8940">MFNKLRKQPNIKDGLLKNTEGVRFSFGLFIVFDLQFPAALWDVALPSCKKTSKKSQEIHDNTVIYHCVYSVKLLFFD</sequence>
<reference evidence="2 3" key="1">
    <citation type="submission" date="2017-11" db="EMBL/GenBank/DDBJ databases">
        <title>Comparitive Functional Genomics of Dry Heat Resistant strains isolated from the Viking Spacecraft.</title>
        <authorList>
            <person name="Seuylemezian A."/>
            <person name="Cooper K."/>
            <person name="Vaishampayan P."/>
        </authorList>
    </citation>
    <scope>NUCLEOTIDE SEQUENCE [LARGE SCALE GENOMIC DNA]</scope>
    <source>
        <strain evidence="2 3">V1-29</strain>
    </source>
</reference>